<dbReference type="NCBIfam" id="TIGR04332">
    <property type="entry name" value="gamma_Glu_sys"/>
    <property type="match status" value="1"/>
</dbReference>
<evidence type="ECO:0000313" key="3">
    <source>
        <dbReference type="EMBL" id="MPL66396.1"/>
    </source>
</evidence>
<keyword evidence="2" id="KW-1133">Transmembrane helix</keyword>
<proteinExistence type="predicted"/>
<dbReference type="InterPro" id="IPR027602">
    <property type="entry name" value="PGA_system"/>
</dbReference>
<dbReference type="EMBL" id="VSSQ01000032">
    <property type="protein sequence ID" value="MPL66396.1"/>
    <property type="molecule type" value="Genomic_DNA"/>
</dbReference>
<keyword evidence="2" id="KW-0472">Membrane</keyword>
<sequence length="350" mass="37391">MRDLYKPPKSYFIPGPQRPKPRSGAVADGGKSSFFRNTFFLRLLFFVITALLVIIAARLQLPYGFKAEVPEDISQAAAQAGRTMERAIETIKKAKTDAGIPIMPGTRGVIGEEYNFLTTTLGSLSAKKSAENPAWASILVRELWRFGLKKGDLLALGMSGSFPGLNIALISAAQALGLEVLAVSSVTASSYGANQEGFTWPEMEYLLDRVGLLSSVSLGVSLGGSDDAGIDLQPEGRQSAERIARNSSAALGARLIGTKGFRESVEERLALYKSGAKNRRISLYVNIGGTQASMGEGGAVLELSSGFIAPRSFDLGADRGVMARMMEEGVPVLSLLNVKDLGLRWGIPID</sequence>
<evidence type="ECO:0008006" key="4">
    <source>
        <dbReference type="Google" id="ProtNLM"/>
    </source>
</evidence>
<organism evidence="3">
    <name type="scientific">bioreactor metagenome</name>
    <dbReference type="NCBI Taxonomy" id="1076179"/>
    <lineage>
        <taxon>unclassified sequences</taxon>
        <taxon>metagenomes</taxon>
        <taxon>ecological metagenomes</taxon>
    </lineage>
</organism>
<name>A0A644THG6_9ZZZZ</name>
<comment type="caution">
    <text evidence="3">The sequence shown here is derived from an EMBL/GenBank/DDBJ whole genome shotgun (WGS) entry which is preliminary data.</text>
</comment>
<gene>
    <name evidence="3" type="ORF">SDC9_12069</name>
</gene>
<evidence type="ECO:0000256" key="2">
    <source>
        <dbReference type="SAM" id="Phobius"/>
    </source>
</evidence>
<keyword evidence="2" id="KW-0812">Transmembrane</keyword>
<protein>
    <recommendedName>
        <fullName evidence="4">Poly-gamma-glutamate system protein</fullName>
    </recommendedName>
</protein>
<accession>A0A644THG6</accession>
<reference evidence="3" key="1">
    <citation type="submission" date="2019-08" db="EMBL/GenBank/DDBJ databases">
        <authorList>
            <person name="Kucharzyk K."/>
            <person name="Murdoch R.W."/>
            <person name="Higgins S."/>
            <person name="Loffler F."/>
        </authorList>
    </citation>
    <scope>NUCLEOTIDE SEQUENCE</scope>
</reference>
<feature type="transmembrane region" description="Helical" evidence="2">
    <location>
        <begin position="39"/>
        <end position="59"/>
    </location>
</feature>
<dbReference type="AlphaFoldDB" id="A0A644THG6"/>
<evidence type="ECO:0000256" key="1">
    <source>
        <dbReference type="SAM" id="MobiDB-lite"/>
    </source>
</evidence>
<feature type="region of interest" description="Disordered" evidence="1">
    <location>
        <begin position="1"/>
        <end position="27"/>
    </location>
</feature>